<sequence length="283" mass="32647">MKKLKIGLIGVDEVGVTHLHKYLSMLDIEFVGISDEDSQRLKYISYKYNIKAYSYLDLLEKVNAVSVISSNENIINDCLNKKIHVLLEKPMTGSSKLLSFLRESAEKNNVILQPGLVERFNPIVDIILQSTDFCIHNTVMFERSVSSNINPIHIIDELDLCFYLFGKINEIIDESNYLFKFGNTDCFIQTNITNQNYRYCTVENDFLTGIFNFFEKTASIQHKERNCKSYINFNKTDPLFNEIRSFLCAIRNDEEAVVTPKDGVKVLKLIEELKYGYNPEKVG</sequence>
<dbReference type="GO" id="GO:0000166">
    <property type="term" value="F:nucleotide binding"/>
    <property type="evidence" value="ECO:0007669"/>
    <property type="project" value="InterPro"/>
</dbReference>
<accession>A0A6M3L0T6</accession>
<dbReference type="PANTHER" id="PTHR43377">
    <property type="entry name" value="BILIVERDIN REDUCTASE A"/>
    <property type="match status" value="1"/>
</dbReference>
<dbReference type="InterPro" id="IPR036291">
    <property type="entry name" value="NAD(P)-bd_dom_sf"/>
</dbReference>
<name>A0A6M3L0T6_9ZZZZ</name>
<dbReference type="PANTHER" id="PTHR43377:SF1">
    <property type="entry name" value="BILIVERDIN REDUCTASE A"/>
    <property type="match status" value="1"/>
</dbReference>
<evidence type="ECO:0000259" key="1">
    <source>
        <dbReference type="Pfam" id="PF01408"/>
    </source>
</evidence>
<dbReference type="InterPro" id="IPR051450">
    <property type="entry name" value="Gfo/Idh/MocA_Oxidoreductases"/>
</dbReference>
<feature type="domain" description="Gfo/Idh/MocA-like oxidoreductase N-terminal" evidence="1">
    <location>
        <begin position="4"/>
        <end position="115"/>
    </location>
</feature>
<organism evidence="2">
    <name type="scientific">viral metagenome</name>
    <dbReference type="NCBI Taxonomy" id="1070528"/>
    <lineage>
        <taxon>unclassified sequences</taxon>
        <taxon>metagenomes</taxon>
        <taxon>organismal metagenomes</taxon>
    </lineage>
</organism>
<dbReference type="AlphaFoldDB" id="A0A6M3L0T6"/>
<dbReference type="Pfam" id="PF01408">
    <property type="entry name" value="GFO_IDH_MocA"/>
    <property type="match status" value="1"/>
</dbReference>
<protein>
    <submittedName>
        <fullName evidence="2">Putative oxidoreductase family protein</fullName>
    </submittedName>
</protein>
<reference evidence="2" key="1">
    <citation type="submission" date="2020-03" db="EMBL/GenBank/DDBJ databases">
        <title>The deep terrestrial virosphere.</title>
        <authorList>
            <person name="Holmfeldt K."/>
            <person name="Nilsson E."/>
            <person name="Simone D."/>
            <person name="Lopez-Fernandez M."/>
            <person name="Wu X."/>
            <person name="de Brujin I."/>
            <person name="Lundin D."/>
            <person name="Andersson A."/>
            <person name="Bertilsson S."/>
            <person name="Dopson M."/>
        </authorList>
    </citation>
    <scope>NUCLEOTIDE SEQUENCE</scope>
    <source>
        <strain evidence="2">MM415B03072</strain>
    </source>
</reference>
<dbReference type="Gene3D" id="3.40.50.720">
    <property type="entry name" value="NAD(P)-binding Rossmann-like Domain"/>
    <property type="match status" value="1"/>
</dbReference>
<dbReference type="Gene3D" id="3.30.360.10">
    <property type="entry name" value="Dihydrodipicolinate Reductase, domain 2"/>
    <property type="match status" value="1"/>
</dbReference>
<dbReference type="SUPFAM" id="SSF51735">
    <property type="entry name" value="NAD(P)-binding Rossmann-fold domains"/>
    <property type="match status" value="1"/>
</dbReference>
<dbReference type="InterPro" id="IPR000683">
    <property type="entry name" value="Gfo/Idh/MocA-like_OxRdtase_N"/>
</dbReference>
<proteinExistence type="predicted"/>
<evidence type="ECO:0000313" key="2">
    <source>
        <dbReference type="EMBL" id="QJA86988.1"/>
    </source>
</evidence>
<gene>
    <name evidence="2" type="ORF">MM415B03072_0004</name>
</gene>
<dbReference type="EMBL" id="MT142674">
    <property type="protein sequence ID" value="QJA86988.1"/>
    <property type="molecule type" value="Genomic_DNA"/>
</dbReference>